<feature type="region of interest" description="Disordered" evidence="1">
    <location>
        <begin position="224"/>
        <end position="251"/>
    </location>
</feature>
<organism evidence="3 4">
    <name type="scientific">Phytophthora cactorum</name>
    <dbReference type="NCBI Taxonomy" id="29920"/>
    <lineage>
        <taxon>Eukaryota</taxon>
        <taxon>Sar</taxon>
        <taxon>Stramenopiles</taxon>
        <taxon>Oomycota</taxon>
        <taxon>Peronosporomycetes</taxon>
        <taxon>Peronosporales</taxon>
        <taxon>Peronosporaceae</taxon>
        <taxon>Phytophthora</taxon>
    </lineage>
</organism>
<reference evidence="3" key="1">
    <citation type="submission" date="2018-10" db="EMBL/GenBank/DDBJ databases">
        <title>Effector identification in a new, highly contiguous assembly of the strawberry crown rot pathogen Phytophthora cactorum.</title>
        <authorList>
            <person name="Armitage A.D."/>
            <person name="Nellist C.F."/>
            <person name="Bates H."/>
            <person name="Vickerstaff R.J."/>
            <person name="Harrison R.J."/>
        </authorList>
    </citation>
    <scope>NUCLEOTIDE SEQUENCE</scope>
    <source>
        <strain evidence="2">4040</strain>
        <strain evidence="3">P415</strain>
    </source>
</reference>
<gene>
    <name evidence="2" type="ORF">PC117_g8891</name>
    <name evidence="3" type="ORF">PC118_g7543</name>
</gene>
<dbReference type="VEuPathDB" id="FungiDB:PC110_g23796"/>
<feature type="compositionally biased region" description="Polar residues" evidence="1">
    <location>
        <begin position="228"/>
        <end position="240"/>
    </location>
</feature>
<comment type="caution">
    <text evidence="3">The sequence shown here is derived from an EMBL/GenBank/DDBJ whole genome shotgun (WGS) entry which is preliminary data.</text>
</comment>
<evidence type="ECO:0000313" key="4">
    <source>
        <dbReference type="Proteomes" id="UP000697107"/>
    </source>
</evidence>
<dbReference type="Proteomes" id="UP000697107">
    <property type="component" value="Unassembled WGS sequence"/>
</dbReference>
<feature type="region of interest" description="Disordered" evidence="1">
    <location>
        <begin position="33"/>
        <end position="59"/>
    </location>
</feature>
<dbReference type="AlphaFoldDB" id="A0A8T1LHG5"/>
<feature type="compositionally biased region" description="Polar residues" evidence="1">
    <location>
        <begin position="135"/>
        <end position="154"/>
    </location>
</feature>
<name>A0A8T1LHG5_9STRA</name>
<sequence>MEEISGTSSSCKVGVSAPGVDTAVICSKITEGSAARRRGVKSATTPGVDEAASSVGGCKRPTPGKLACSRAAGLHEEAICNQAGLDCVRPRKESADGYDNGNPSKAGPGRGTSGAGLHKKQRRRKRHKLRKSRSGNETLQEMSARQTSDTTSSVETLNVLTRTRTGLQYRSMQLENPSTSASELTSLSAMSWMRFAKDLYDGRIKQICILSDLERMKSEAEELRQLHAASTTESEDTLSAKTKKERFDEQS</sequence>
<dbReference type="VEuPathDB" id="FungiDB:PC110_g22937"/>
<evidence type="ECO:0000313" key="3">
    <source>
        <dbReference type="EMBL" id="KAG2986975.1"/>
    </source>
</evidence>
<protein>
    <submittedName>
        <fullName evidence="3">Uncharacterized protein</fullName>
    </submittedName>
</protein>
<feature type="region of interest" description="Disordered" evidence="1">
    <location>
        <begin position="92"/>
        <end position="154"/>
    </location>
</feature>
<feature type="compositionally biased region" description="Basic residues" evidence="1">
    <location>
        <begin position="117"/>
        <end position="133"/>
    </location>
</feature>
<proteinExistence type="predicted"/>
<dbReference type="Proteomes" id="UP000736787">
    <property type="component" value="Unassembled WGS sequence"/>
</dbReference>
<evidence type="ECO:0000313" key="2">
    <source>
        <dbReference type="EMBL" id="KAG2944789.1"/>
    </source>
</evidence>
<dbReference type="EMBL" id="RCMK01000197">
    <property type="protein sequence ID" value="KAG2944789.1"/>
    <property type="molecule type" value="Genomic_DNA"/>
</dbReference>
<evidence type="ECO:0000256" key="1">
    <source>
        <dbReference type="SAM" id="MobiDB-lite"/>
    </source>
</evidence>
<dbReference type="EMBL" id="RCML01000181">
    <property type="protein sequence ID" value="KAG2986975.1"/>
    <property type="molecule type" value="Genomic_DNA"/>
</dbReference>
<accession>A0A8T1LHG5</accession>